<dbReference type="AlphaFoldDB" id="A0A9X1UVI1"/>
<dbReference type="CDD" id="cd00093">
    <property type="entry name" value="HTH_XRE"/>
    <property type="match status" value="1"/>
</dbReference>
<keyword evidence="1" id="KW-0238">DNA-binding</keyword>
<dbReference type="PANTHER" id="PTHR46797:SF1">
    <property type="entry name" value="METHYLPHOSPHONATE SYNTHASE"/>
    <property type="match status" value="1"/>
</dbReference>
<name>A0A9X1UVI1_9FLAO</name>
<dbReference type="Proteomes" id="UP001139344">
    <property type="component" value="Unassembled WGS sequence"/>
</dbReference>
<dbReference type="SMART" id="SM00530">
    <property type="entry name" value="HTH_XRE"/>
    <property type="match status" value="1"/>
</dbReference>
<dbReference type="PROSITE" id="PS50943">
    <property type="entry name" value="HTH_CROC1"/>
    <property type="match status" value="1"/>
</dbReference>
<evidence type="ECO:0000256" key="1">
    <source>
        <dbReference type="ARBA" id="ARBA00023125"/>
    </source>
</evidence>
<feature type="domain" description="HTH cro/C1-type" evidence="2">
    <location>
        <begin position="13"/>
        <end position="67"/>
    </location>
</feature>
<dbReference type="InterPro" id="IPR010982">
    <property type="entry name" value="Lambda_DNA-bd_dom_sf"/>
</dbReference>
<dbReference type="GO" id="GO:0003677">
    <property type="term" value="F:DNA binding"/>
    <property type="evidence" value="ECO:0007669"/>
    <property type="project" value="UniProtKB-KW"/>
</dbReference>
<dbReference type="InterPro" id="IPR001387">
    <property type="entry name" value="Cro/C1-type_HTH"/>
</dbReference>
<comment type="caution">
    <text evidence="3">The sequence shown here is derived from an EMBL/GenBank/DDBJ whole genome shotgun (WGS) entry which is preliminary data.</text>
</comment>
<dbReference type="EMBL" id="JAJSON010000014">
    <property type="protein sequence ID" value="MCG9971018.1"/>
    <property type="molecule type" value="Genomic_DNA"/>
</dbReference>
<protein>
    <submittedName>
        <fullName evidence="3">Helix-turn-helix domain-containing protein</fullName>
    </submittedName>
</protein>
<dbReference type="Gene3D" id="1.10.260.40">
    <property type="entry name" value="lambda repressor-like DNA-binding domains"/>
    <property type="match status" value="1"/>
</dbReference>
<gene>
    <name evidence="3" type="ORF">LU635_05155</name>
</gene>
<dbReference type="PANTHER" id="PTHR46797">
    <property type="entry name" value="HTH-TYPE TRANSCRIPTIONAL REGULATOR"/>
    <property type="match status" value="1"/>
</dbReference>
<keyword evidence="4" id="KW-1185">Reference proteome</keyword>
<dbReference type="InterPro" id="IPR050807">
    <property type="entry name" value="TransReg_Diox_bact_type"/>
</dbReference>
<dbReference type="RefSeq" id="WP_240096900.1">
    <property type="nucleotide sequence ID" value="NZ_JAJSON010000014.1"/>
</dbReference>
<dbReference type="Pfam" id="PF01381">
    <property type="entry name" value="HTH_3"/>
    <property type="match status" value="1"/>
</dbReference>
<organism evidence="3 4">
    <name type="scientific">Christiangramia crocea</name>
    <dbReference type="NCBI Taxonomy" id="2904124"/>
    <lineage>
        <taxon>Bacteria</taxon>
        <taxon>Pseudomonadati</taxon>
        <taxon>Bacteroidota</taxon>
        <taxon>Flavobacteriia</taxon>
        <taxon>Flavobacteriales</taxon>
        <taxon>Flavobacteriaceae</taxon>
        <taxon>Christiangramia</taxon>
    </lineage>
</organism>
<dbReference type="GO" id="GO:0005829">
    <property type="term" value="C:cytosol"/>
    <property type="evidence" value="ECO:0007669"/>
    <property type="project" value="TreeGrafter"/>
</dbReference>
<evidence type="ECO:0000313" key="4">
    <source>
        <dbReference type="Proteomes" id="UP001139344"/>
    </source>
</evidence>
<evidence type="ECO:0000313" key="3">
    <source>
        <dbReference type="EMBL" id="MCG9971018.1"/>
    </source>
</evidence>
<accession>A0A9X1UVI1</accession>
<dbReference type="SUPFAM" id="SSF47413">
    <property type="entry name" value="lambda repressor-like DNA-binding domains"/>
    <property type="match status" value="1"/>
</dbReference>
<reference evidence="3" key="1">
    <citation type="submission" date="2021-12" db="EMBL/GenBank/DDBJ databases">
        <title>Description of Gramella crocea sp. nov., a new bacterium isolated from activated sludge.</title>
        <authorList>
            <person name="Zhang X."/>
        </authorList>
    </citation>
    <scope>NUCLEOTIDE SEQUENCE</scope>
    <source>
        <strain evidence="3">YB25</strain>
    </source>
</reference>
<sequence length="71" mass="8059">MSNLAPMSIGSEISRVRKERGFSQLQLANKVQITQQQLSEYETNRRSPSKGKLQKIADALGCEWRLLDKPV</sequence>
<evidence type="ECO:0000259" key="2">
    <source>
        <dbReference type="PROSITE" id="PS50943"/>
    </source>
</evidence>
<dbReference type="GO" id="GO:0003700">
    <property type="term" value="F:DNA-binding transcription factor activity"/>
    <property type="evidence" value="ECO:0007669"/>
    <property type="project" value="TreeGrafter"/>
</dbReference>
<proteinExistence type="predicted"/>